<accession>A0A511NBM5</accession>
<dbReference type="GO" id="GO:0016491">
    <property type="term" value="F:oxidoreductase activity"/>
    <property type="evidence" value="ECO:0007669"/>
    <property type="project" value="InterPro"/>
</dbReference>
<gene>
    <name evidence="2" type="ORF">EB1_00190</name>
</gene>
<comment type="caution">
    <text evidence="2">The sequence shown here is derived from an EMBL/GenBank/DDBJ whole genome shotgun (WGS) entry which is preliminary data.</text>
</comment>
<evidence type="ECO:0000313" key="3">
    <source>
        <dbReference type="Proteomes" id="UP000321245"/>
    </source>
</evidence>
<dbReference type="PANTHER" id="PTHR30543">
    <property type="entry name" value="CHROMATE REDUCTASE"/>
    <property type="match status" value="1"/>
</dbReference>
<dbReference type="GO" id="GO:0010181">
    <property type="term" value="F:FMN binding"/>
    <property type="evidence" value="ECO:0007669"/>
    <property type="project" value="TreeGrafter"/>
</dbReference>
<dbReference type="Pfam" id="PF03358">
    <property type="entry name" value="FMN_red"/>
    <property type="match status" value="1"/>
</dbReference>
<dbReference type="Proteomes" id="UP000321245">
    <property type="component" value="Unassembled WGS sequence"/>
</dbReference>
<organism evidence="2 3">
    <name type="scientific">Empedobacter brevis NBRC 14943 = ATCC 43319</name>
    <dbReference type="NCBI Taxonomy" id="1218108"/>
    <lineage>
        <taxon>Bacteria</taxon>
        <taxon>Pseudomonadati</taxon>
        <taxon>Bacteroidota</taxon>
        <taxon>Flavobacteriia</taxon>
        <taxon>Flavobacteriales</taxon>
        <taxon>Weeksellaceae</taxon>
        <taxon>Empedobacter</taxon>
    </lineage>
</organism>
<dbReference type="EMBL" id="BJXC01000001">
    <property type="protein sequence ID" value="GEM50229.1"/>
    <property type="molecule type" value="Genomic_DNA"/>
</dbReference>
<dbReference type="SUPFAM" id="SSF52218">
    <property type="entry name" value="Flavoproteins"/>
    <property type="match status" value="1"/>
</dbReference>
<keyword evidence="3" id="KW-1185">Reference proteome</keyword>
<dbReference type="InterPro" id="IPR005025">
    <property type="entry name" value="FMN_Rdtase-like_dom"/>
</dbReference>
<evidence type="ECO:0000259" key="1">
    <source>
        <dbReference type="Pfam" id="PF03358"/>
    </source>
</evidence>
<dbReference type="GeneID" id="84648328"/>
<name>A0A511NBM5_9FLAO</name>
<reference evidence="2 3" key="1">
    <citation type="submission" date="2019-07" db="EMBL/GenBank/DDBJ databases">
        <title>Whole genome shotgun sequence of Empedobacter brevis NBRC 14943.</title>
        <authorList>
            <person name="Hosoyama A."/>
            <person name="Uohara A."/>
            <person name="Ohji S."/>
            <person name="Ichikawa N."/>
        </authorList>
    </citation>
    <scope>NUCLEOTIDE SEQUENCE [LARGE SCALE GENOMIC DNA]</scope>
    <source>
        <strain evidence="2 3">NBRC 14943</strain>
    </source>
</reference>
<evidence type="ECO:0000313" key="2">
    <source>
        <dbReference type="EMBL" id="GEM50229.1"/>
    </source>
</evidence>
<dbReference type="Gene3D" id="3.40.50.360">
    <property type="match status" value="1"/>
</dbReference>
<dbReference type="InterPro" id="IPR029039">
    <property type="entry name" value="Flavoprotein-like_sf"/>
</dbReference>
<dbReference type="AlphaFoldDB" id="A0A511NBM5"/>
<dbReference type="OrthoDB" id="5767802at2"/>
<proteinExistence type="predicted"/>
<dbReference type="RefSeq" id="WP_019973515.1">
    <property type="nucleotide sequence ID" value="NZ_BJXC01000001.1"/>
</dbReference>
<dbReference type="GO" id="GO:0005829">
    <property type="term" value="C:cytosol"/>
    <property type="evidence" value="ECO:0007669"/>
    <property type="project" value="TreeGrafter"/>
</dbReference>
<feature type="domain" description="NADPH-dependent FMN reductase-like" evidence="1">
    <location>
        <begin position="1"/>
        <end position="141"/>
    </location>
</feature>
<protein>
    <submittedName>
        <fullName evidence="2">FMN reductase</fullName>
    </submittedName>
</protein>
<dbReference type="PANTHER" id="PTHR30543:SF21">
    <property type="entry name" value="NAD(P)H-DEPENDENT FMN REDUCTASE LOT6"/>
    <property type="match status" value="1"/>
</dbReference>
<dbReference type="InterPro" id="IPR050712">
    <property type="entry name" value="NAD(P)H-dep_reductase"/>
</dbReference>
<dbReference type="STRING" id="1218108.GCA_000382425_00019"/>
<sequence>MKILAFAGSNSKTSINKQLLNYTLNQIENAEIDLVDINDFEMPIYSIDRQLENGFPQEAHDFHQKIQAADGLVISLAEHNGNFSVALKNILDWVSRIDMPYLKDKKLLLLSTSPGAYGGGNVMEVATKYFGMFASGEVVASATFPSFNDNFQNNEIVNEELKNKVLTQVNTFQKALAAVEV</sequence>